<keyword evidence="1" id="KW-0328">Glycosyltransferase</keyword>
<evidence type="ECO:0000313" key="4">
    <source>
        <dbReference type="Proteomes" id="UP000320095"/>
    </source>
</evidence>
<proteinExistence type="predicted"/>
<sequence>MRSRTIVLVELSPSGGLFQFAFEMGSALAARGELVQLWTGPRPEMTSSQPGFTVRAVLPTWHPGDAGVHSRWFRLVRRGLRAAQLVFAWTVLSGRLLWARPRAVLWSQWRFTFEPLFVVFLTKVLPSTTFGIVAHEPLPRSDAHDTSTPKTGSLLTRAFRAAWQRLDVAFVLGPRTRELAVDHWQPRCPVHVIPHGAESELRAGQHVRSAAETQPLVLFFGVWSRYKGIDVLLDAFARVRTELPDARMVIAGAPGADIDVDAVLDRARKIGHVDARPGYVPADEVGPLLESARAVVTPYIRATQSGVAHLAFTFGRPVIASAIGDLPDVIQDEVTGLLVQPGEVEGLATAMLKLLRDPALAARLGEAGESSVHDAWAIAAGQVADAVADAGRGHGA</sequence>
<comment type="caution">
    <text evidence="3">The sequence shown here is derived from an EMBL/GenBank/DDBJ whole genome shotgun (WGS) entry which is preliminary data.</text>
</comment>
<dbReference type="OrthoDB" id="9771846at2"/>
<dbReference type="AlphaFoldDB" id="A0A502ECP2"/>
<accession>A0A502ECP2</accession>
<keyword evidence="2 3" id="KW-0808">Transferase</keyword>
<dbReference type="Proteomes" id="UP000320095">
    <property type="component" value="Unassembled WGS sequence"/>
</dbReference>
<dbReference type="GO" id="GO:0016757">
    <property type="term" value="F:glycosyltransferase activity"/>
    <property type="evidence" value="ECO:0007669"/>
    <property type="project" value="UniProtKB-KW"/>
</dbReference>
<dbReference type="CDD" id="cd03801">
    <property type="entry name" value="GT4_PimA-like"/>
    <property type="match status" value="1"/>
</dbReference>
<evidence type="ECO:0000256" key="2">
    <source>
        <dbReference type="ARBA" id="ARBA00022679"/>
    </source>
</evidence>
<name>A0A502ECP2_9MYCO</name>
<dbReference type="PANTHER" id="PTHR12526:SF510">
    <property type="entry name" value="D-INOSITOL 3-PHOSPHATE GLYCOSYLTRANSFERASE"/>
    <property type="match status" value="1"/>
</dbReference>
<dbReference type="EMBL" id="RCZG01000004">
    <property type="protein sequence ID" value="TPG34230.1"/>
    <property type="molecule type" value="Genomic_DNA"/>
</dbReference>
<protein>
    <submittedName>
        <fullName evidence="3">Glycosyltransferase</fullName>
    </submittedName>
</protein>
<organism evidence="3 4">
    <name type="scientific">Mycolicibacterium hodleri</name>
    <dbReference type="NCBI Taxonomy" id="49897"/>
    <lineage>
        <taxon>Bacteria</taxon>
        <taxon>Bacillati</taxon>
        <taxon>Actinomycetota</taxon>
        <taxon>Actinomycetes</taxon>
        <taxon>Mycobacteriales</taxon>
        <taxon>Mycobacteriaceae</taxon>
        <taxon>Mycolicibacterium</taxon>
    </lineage>
</organism>
<evidence type="ECO:0000256" key="1">
    <source>
        <dbReference type="ARBA" id="ARBA00022676"/>
    </source>
</evidence>
<dbReference type="SUPFAM" id="SSF53756">
    <property type="entry name" value="UDP-Glycosyltransferase/glycogen phosphorylase"/>
    <property type="match status" value="1"/>
</dbReference>
<dbReference type="Gene3D" id="3.40.50.2000">
    <property type="entry name" value="Glycogen Phosphorylase B"/>
    <property type="match status" value="2"/>
</dbReference>
<keyword evidence="4" id="KW-1185">Reference proteome</keyword>
<gene>
    <name evidence="3" type="ORF">EAH80_11570</name>
</gene>
<dbReference type="Pfam" id="PF13692">
    <property type="entry name" value="Glyco_trans_1_4"/>
    <property type="match status" value="1"/>
</dbReference>
<reference evidence="3 4" key="1">
    <citation type="journal article" date="2019" name="Environ. Microbiol.">
        <title>Species interactions and distinct microbial communities in high Arctic permafrost affected cryosols are associated with the CH4 and CO2 gas fluxes.</title>
        <authorList>
            <person name="Altshuler I."/>
            <person name="Hamel J."/>
            <person name="Turney S."/>
            <person name="Magnuson E."/>
            <person name="Levesque R."/>
            <person name="Greer C."/>
            <person name="Whyte L.G."/>
        </authorList>
    </citation>
    <scope>NUCLEOTIDE SEQUENCE [LARGE SCALE GENOMIC DNA]</scope>
    <source>
        <strain evidence="3 4">S5.20</strain>
    </source>
</reference>
<dbReference type="PANTHER" id="PTHR12526">
    <property type="entry name" value="GLYCOSYLTRANSFERASE"/>
    <property type="match status" value="1"/>
</dbReference>
<evidence type="ECO:0000313" key="3">
    <source>
        <dbReference type="EMBL" id="TPG34230.1"/>
    </source>
</evidence>